<dbReference type="Proteomes" id="UP000197138">
    <property type="component" value="Unassembled WGS sequence"/>
</dbReference>
<feature type="transmembrane region" description="Helical" evidence="7">
    <location>
        <begin position="527"/>
        <end position="551"/>
    </location>
</feature>
<evidence type="ECO:0000256" key="2">
    <source>
        <dbReference type="ARBA" id="ARBA00023015"/>
    </source>
</evidence>
<keyword evidence="5" id="KW-0539">Nucleus</keyword>
<accession>A0A218XSM6</accession>
<gene>
    <name evidence="12" type="primary">LOC116187619</name>
    <name evidence="9" type="ORF">CDL15_Pgr022732</name>
</gene>
<dbReference type="GO" id="GO:0006355">
    <property type="term" value="P:regulation of DNA-templated transcription"/>
    <property type="evidence" value="ECO:0007669"/>
    <property type="project" value="InterPro"/>
</dbReference>
<dbReference type="GeneID" id="116187619"/>
<evidence type="ECO:0000256" key="6">
    <source>
        <dbReference type="SAM" id="MobiDB-lite"/>
    </source>
</evidence>
<reference evidence="12" key="4">
    <citation type="submission" date="2025-04" db="UniProtKB">
        <authorList>
            <consortium name="RefSeq"/>
        </authorList>
    </citation>
    <scope>IDENTIFICATION</scope>
    <source>
        <tissue evidence="12">Leaf</tissue>
    </source>
</reference>
<keyword evidence="7" id="KW-0812">Transmembrane</keyword>
<dbReference type="GO" id="GO:0003677">
    <property type="term" value="F:DNA binding"/>
    <property type="evidence" value="ECO:0007669"/>
    <property type="project" value="UniProtKB-KW"/>
</dbReference>
<dbReference type="FunFam" id="2.170.150.80:FF:000002">
    <property type="entry name" value="Nac domain-containing protein 86"/>
    <property type="match status" value="1"/>
</dbReference>
<evidence type="ECO:0000313" key="12">
    <source>
        <dbReference type="RefSeq" id="XP_031372318.1"/>
    </source>
</evidence>
<dbReference type="Proteomes" id="UP000515151">
    <property type="component" value="Chromosome 8"/>
</dbReference>
<keyword evidence="3" id="KW-0238">DNA-binding</keyword>
<dbReference type="OrthoDB" id="777252at2759"/>
<dbReference type="PANTHER" id="PTHR31744">
    <property type="entry name" value="PROTEIN CUP-SHAPED COTYLEDON 2-RELATED"/>
    <property type="match status" value="1"/>
</dbReference>
<keyword evidence="2" id="KW-0805">Transcription regulation</keyword>
<reference evidence="11" key="3">
    <citation type="journal article" date="2020" name="Plant Biotechnol. J.">
        <title>The pomegranate (Punica granatum L.) draft genome dissects genetic divergence between soft- and hard-seeded cultivars.</title>
        <authorList>
            <person name="Luo X."/>
            <person name="Li H."/>
            <person name="Wu Z."/>
            <person name="Yao W."/>
            <person name="Zhao P."/>
            <person name="Cao D."/>
            <person name="Yu H."/>
            <person name="Li K."/>
            <person name="Poudel K."/>
            <person name="Zhao D."/>
            <person name="Zhang F."/>
            <person name="Xia X."/>
            <person name="Chen L."/>
            <person name="Wang Q."/>
            <person name="Jing D."/>
            <person name="Cao S."/>
        </authorList>
    </citation>
    <scope>NUCLEOTIDE SEQUENCE [LARGE SCALE GENOMIC DNA]</scope>
</reference>
<dbReference type="Gene3D" id="2.170.150.80">
    <property type="entry name" value="NAC domain"/>
    <property type="match status" value="1"/>
</dbReference>
<feature type="domain" description="NAC" evidence="8">
    <location>
        <begin position="9"/>
        <end position="159"/>
    </location>
</feature>
<feature type="compositionally biased region" description="Acidic residues" evidence="6">
    <location>
        <begin position="254"/>
        <end position="263"/>
    </location>
</feature>
<evidence type="ECO:0000256" key="7">
    <source>
        <dbReference type="SAM" id="Phobius"/>
    </source>
</evidence>
<evidence type="ECO:0000313" key="11">
    <source>
        <dbReference type="Proteomes" id="UP000515151"/>
    </source>
</evidence>
<evidence type="ECO:0000256" key="3">
    <source>
        <dbReference type="ARBA" id="ARBA00023125"/>
    </source>
</evidence>
<proteinExistence type="predicted"/>
<dbReference type="RefSeq" id="XP_031372318.1">
    <property type="nucleotide sequence ID" value="XM_031516458.1"/>
</dbReference>
<evidence type="ECO:0000256" key="5">
    <source>
        <dbReference type="ARBA" id="ARBA00023242"/>
    </source>
</evidence>
<reference evidence="10" key="1">
    <citation type="journal article" date="2017" name="Plant J.">
        <title>The pomegranate (Punica granatum L.) genome and the genomics of punicalagin biosynthesis.</title>
        <authorList>
            <person name="Qin G."/>
            <person name="Xu C."/>
            <person name="Ming R."/>
            <person name="Tang H."/>
            <person name="Guyot R."/>
            <person name="Kramer E.M."/>
            <person name="Hu Y."/>
            <person name="Yi X."/>
            <person name="Qi Y."/>
            <person name="Xu X."/>
            <person name="Gao Z."/>
            <person name="Pan H."/>
            <person name="Jian J."/>
            <person name="Tian Y."/>
            <person name="Yue Z."/>
            <person name="Xu Y."/>
        </authorList>
    </citation>
    <scope>NUCLEOTIDE SEQUENCE [LARGE SCALE GENOMIC DNA]</scope>
    <source>
        <strain evidence="10">cv. Dabenzi</strain>
    </source>
</reference>
<protein>
    <submittedName>
        <fullName evidence="12">NAC domain-containing protein 78-like</fullName>
    </submittedName>
</protein>
<evidence type="ECO:0000256" key="4">
    <source>
        <dbReference type="ARBA" id="ARBA00023163"/>
    </source>
</evidence>
<dbReference type="AlphaFoldDB" id="A0A218XSM6"/>
<feature type="compositionally biased region" description="Polar residues" evidence="6">
    <location>
        <begin position="393"/>
        <end position="408"/>
    </location>
</feature>
<dbReference type="GO" id="GO:0005634">
    <property type="term" value="C:nucleus"/>
    <property type="evidence" value="ECO:0007669"/>
    <property type="project" value="UniProtKB-SubCell"/>
</dbReference>
<keyword evidence="11" id="KW-1185">Reference proteome</keyword>
<evidence type="ECO:0000256" key="1">
    <source>
        <dbReference type="ARBA" id="ARBA00004123"/>
    </source>
</evidence>
<dbReference type="InterPro" id="IPR036093">
    <property type="entry name" value="NAC_dom_sf"/>
</dbReference>
<keyword evidence="4" id="KW-0804">Transcription</keyword>
<feature type="region of interest" description="Disordered" evidence="6">
    <location>
        <begin position="393"/>
        <end position="415"/>
    </location>
</feature>
<dbReference type="EMBL" id="MTKT01000813">
    <property type="protein sequence ID" value="OWM87619.1"/>
    <property type="molecule type" value="Genomic_DNA"/>
</dbReference>
<dbReference type="PROSITE" id="PS51005">
    <property type="entry name" value="NAC"/>
    <property type="match status" value="1"/>
</dbReference>
<sequence length="553" mass="61524">MARGSGTSLAPGFRFHPTDEELVRYYLKRKISGKPPRYDPISEVDVYKCEPWDLPDKSRLKTRDLEWYFFSVLDKKYGNGSKTNRATENGYWKTTGKDRPIRQSSRIVGMKKTLVYHSGRAPRGQRSNWVMHEYRMTDEELEKAGIAQDAFVLCRIFQKSGPGPKNGEQYGAPFIEEEWEEDTVALFPEQQAMVDEVVAEEDANVEIDEVDQNVTVAIAPGRDPLPGNFCYGSSSNDNQNSEENKEPYQTLPEDVGESQCEEQQPDENKFFILAGGYEMDVKPVKREFAPQPTDNMNLGDNSSYPDGPFMDAADNPLPGDELYLNDLSYSVEFPEGFNVEDYLTFSDTDEGNLMTHNSSQLMMTTDGSVSGEPLQSLEDVCDEIEQMSGTNLNASVSHENEASSSKQNSEPEDLKPDFKHTFLKQASHMLGSFPAPPAFASEYPIKDAALRLNSAAHASSSVHVTAGMIRIRSLTLSSSGIEWSVGKNGELNIVLSFGISQDDVTVSPASAITPGLLSSKMPSLVSWSWVVFLVFWIFVLSVSVKVGMLVCSR</sequence>
<keyword evidence="7" id="KW-1133">Transmembrane helix</keyword>
<dbReference type="SUPFAM" id="SSF101941">
    <property type="entry name" value="NAC domain"/>
    <property type="match status" value="1"/>
</dbReference>
<organism evidence="9 10">
    <name type="scientific">Punica granatum</name>
    <name type="common">Pomegranate</name>
    <dbReference type="NCBI Taxonomy" id="22663"/>
    <lineage>
        <taxon>Eukaryota</taxon>
        <taxon>Viridiplantae</taxon>
        <taxon>Streptophyta</taxon>
        <taxon>Embryophyta</taxon>
        <taxon>Tracheophyta</taxon>
        <taxon>Spermatophyta</taxon>
        <taxon>Magnoliopsida</taxon>
        <taxon>eudicotyledons</taxon>
        <taxon>Gunneridae</taxon>
        <taxon>Pentapetalae</taxon>
        <taxon>rosids</taxon>
        <taxon>malvids</taxon>
        <taxon>Myrtales</taxon>
        <taxon>Lythraceae</taxon>
        <taxon>Punica</taxon>
    </lineage>
</organism>
<dbReference type="InterPro" id="IPR003441">
    <property type="entry name" value="NAC-dom"/>
</dbReference>
<evidence type="ECO:0000313" key="9">
    <source>
        <dbReference type="EMBL" id="OWM87619.1"/>
    </source>
</evidence>
<evidence type="ECO:0000259" key="8">
    <source>
        <dbReference type="PROSITE" id="PS51005"/>
    </source>
</evidence>
<name>A0A218XSM6_PUNGR</name>
<dbReference type="Pfam" id="PF02365">
    <property type="entry name" value="NAM"/>
    <property type="match status" value="1"/>
</dbReference>
<evidence type="ECO:0000313" key="10">
    <source>
        <dbReference type="Proteomes" id="UP000197138"/>
    </source>
</evidence>
<reference evidence="9" key="2">
    <citation type="submission" date="2017-06" db="EMBL/GenBank/DDBJ databases">
        <title>The pomegranate genome and the genomics of punicalagin biosynthesis.</title>
        <authorList>
            <person name="Xu C."/>
        </authorList>
    </citation>
    <scope>NUCLEOTIDE SEQUENCE [LARGE SCALE GENOMIC DNA]</scope>
    <source>
        <tissue evidence="9">Fresh leaf</tissue>
    </source>
</reference>
<keyword evidence="7" id="KW-0472">Membrane</keyword>
<feature type="region of interest" description="Disordered" evidence="6">
    <location>
        <begin position="228"/>
        <end position="263"/>
    </location>
</feature>
<comment type="subcellular location">
    <subcellularLocation>
        <location evidence="1">Nucleus</location>
    </subcellularLocation>
</comment>
<dbReference type="PANTHER" id="PTHR31744:SF210">
    <property type="entry name" value="NAC DOMAIN-CONTAINING PROTEIN 86-LIKE"/>
    <property type="match status" value="1"/>
</dbReference>